<name>A0A914YF48_9BILA</name>
<feature type="compositionally biased region" description="Low complexity" evidence="1">
    <location>
        <begin position="17"/>
        <end position="49"/>
    </location>
</feature>
<feature type="region of interest" description="Disordered" evidence="1">
    <location>
        <begin position="1"/>
        <end position="117"/>
    </location>
</feature>
<feature type="compositionally biased region" description="Pro residues" evidence="1">
    <location>
        <begin position="70"/>
        <end position="83"/>
    </location>
</feature>
<evidence type="ECO:0000313" key="3">
    <source>
        <dbReference type="WBParaSite" id="PSU_v2.g17940.t1"/>
    </source>
</evidence>
<accession>A0A914YF48</accession>
<protein>
    <submittedName>
        <fullName evidence="3">Uncharacterized protein</fullName>
    </submittedName>
</protein>
<feature type="compositionally biased region" description="Polar residues" evidence="1">
    <location>
        <begin position="107"/>
        <end position="117"/>
    </location>
</feature>
<dbReference type="AlphaFoldDB" id="A0A914YF48"/>
<sequence length="195" mass="22434">MESIILEEPLSIKSNYSSSTTTTTAATSRRLPPQAFSQPQQRQEQQPQQISPDTFISTTNASQFSYQRPSPSPPPPPPPPPSAPTGHQKHQRQQQHYQQHQQQQQHLSSSPDSAISFNESFGENIEVARLLKDTPSHILPIVERFISSHFENPQKALDHSEFSETEIPMKHYWQRVFKHLHLKPWHCFSECHNKN</sequence>
<dbReference type="Proteomes" id="UP000887577">
    <property type="component" value="Unplaced"/>
</dbReference>
<dbReference type="WBParaSite" id="PSU_v2.g17940.t1">
    <property type="protein sequence ID" value="PSU_v2.g17940.t1"/>
    <property type="gene ID" value="PSU_v2.g17940"/>
</dbReference>
<proteinExistence type="predicted"/>
<feature type="compositionally biased region" description="Low complexity" evidence="1">
    <location>
        <begin position="94"/>
        <end position="106"/>
    </location>
</feature>
<keyword evidence="2" id="KW-1185">Reference proteome</keyword>
<evidence type="ECO:0000256" key="1">
    <source>
        <dbReference type="SAM" id="MobiDB-lite"/>
    </source>
</evidence>
<evidence type="ECO:0000313" key="2">
    <source>
        <dbReference type="Proteomes" id="UP000887577"/>
    </source>
</evidence>
<feature type="compositionally biased region" description="Polar residues" evidence="1">
    <location>
        <begin position="50"/>
        <end position="68"/>
    </location>
</feature>
<reference evidence="3" key="1">
    <citation type="submission" date="2022-11" db="UniProtKB">
        <authorList>
            <consortium name="WormBaseParasite"/>
        </authorList>
    </citation>
    <scope>IDENTIFICATION</scope>
</reference>
<organism evidence="2 3">
    <name type="scientific">Panagrolaimus superbus</name>
    <dbReference type="NCBI Taxonomy" id="310955"/>
    <lineage>
        <taxon>Eukaryota</taxon>
        <taxon>Metazoa</taxon>
        <taxon>Ecdysozoa</taxon>
        <taxon>Nematoda</taxon>
        <taxon>Chromadorea</taxon>
        <taxon>Rhabditida</taxon>
        <taxon>Tylenchina</taxon>
        <taxon>Panagrolaimomorpha</taxon>
        <taxon>Panagrolaimoidea</taxon>
        <taxon>Panagrolaimidae</taxon>
        <taxon>Panagrolaimus</taxon>
    </lineage>
</organism>